<evidence type="ECO:0000313" key="2">
    <source>
        <dbReference type="EMBL" id="MBO1080488.1"/>
    </source>
</evidence>
<keyword evidence="3" id="KW-1185">Reference proteome</keyword>
<dbReference type="EMBL" id="JACTNG010000009">
    <property type="protein sequence ID" value="MBO1080488.1"/>
    <property type="molecule type" value="Genomic_DNA"/>
</dbReference>
<keyword evidence="1" id="KW-0472">Membrane</keyword>
<sequence>MHQLRILGPLALLVSGLMLAVADPAGEVWPMLPALAAGGLLLALALWRDGPALGRSWRGTAAWLQSAARFTPPPARRVTIRIRCAR</sequence>
<keyword evidence="1" id="KW-1133">Transmembrane helix</keyword>
<evidence type="ECO:0000313" key="3">
    <source>
        <dbReference type="Proteomes" id="UP001518989"/>
    </source>
</evidence>
<evidence type="ECO:0000256" key="1">
    <source>
        <dbReference type="SAM" id="Phobius"/>
    </source>
</evidence>
<proteinExistence type="predicted"/>
<dbReference type="RefSeq" id="WP_207418488.1">
    <property type="nucleotide sequence ID" value="NZ_CP061177.1"/>
</dbReference>
<feature type="transmembrane region" description="Helical" evidence="1">
    <location>
        <begin position="32"/>
        <end position="48"/>
    </location>
</feature>
<gene>
    <name evidence="2" type="ORF">IAI61_15705</name>
</gene>
<comment type="caution">
    <text evidence="2">The sequence shown here is derived from an EMBL/GenBank/DDBJ whole genome shotgun (WGS) entry which is preliminary data.</text>
</comment>
<protein>
    <recommendedName>
        <fullName evidence="4">DUF4175 domain-containing protein</fullName>
    </recommendedName>
</protein>
<evidence type="ECO:0008006" key="4">
    <source>
        <dbReference type="Google" id="ProtNLM"/>
    </source>
</evidence>
<organism evidence="2 3">
    <name type="scientific">Roseomonas haemaphysalidis</name>
    <dbReference type="NCBI Taxonomy" id="2768162"/>
    <lineage>
        <taxon>Bacteria</taxon>
        <taxon>Pseudomonadati</taxon>
        <taxon>Pseudomonadota</taxon>
        <taxon>Alphaproteobacteria</taxon>
        <taxon>Acetobacterales</taxon>
        <taxon>Roseomonadaceae</taxon>
        <taxon>Roseomonas</taxon>
    </lineage>
</organism>
<accession>A0ABS3KSP2</accession>
<keyword evidence="1" id="KW-0812">Transmembrane</keyword>
<name>A0ABS3KSP2_9PROT</name>
<dbReference type="Proteomes" id="UP001518989">
    <property type="component" value="Unassembled WGS sequence"/>
</dbReference>
<reference evidence="2 3" key="1">
    <citation type="submission" date="2020-09" db="EMBL/GenBank/DDBJ databases">
        <title>Roseomonas.</title>
        <authorList>
            <person name="Zhu W."/>
        </authorList>
    </citation>
    <scope>NUCLEOTIDE SEQUENCE [LARGE SCALE GENOMIC DNA]</scope>
    <source>
        <strain evidence="2 3">573</strain>
    </source>
</reference>